<gene>
    <name evidence="3 4" type="primary">LOC104963250</name>
</gene>
<evidence type="ECO:0000313" key="4">
    <source>
        <dbReference type="RefSeq" id="XP_010790121.1"/>
    </source>
</evidence>
<sequence length="137" mass="14763">MNLTDCDDAFMKRESSSSSQVIYQELLQGPEENSFYNGSVPEMLPPPPPPPPPPPAPPHPPPHPPPPLLLSCLRETERAPLPPTCFVGLPDPEILHSCPSPSLQPPALSTQADSLKAKDCRDAPPETSVPYFSNNAP</sequence>
<accession>A0A6I9PR03</accession>
<feature type="compositionally biased region" description="Basic and acidic residues" evidence="1">
    <location>
        <begin position="115"/>
        <end position="124"/>
    </location>
</feature>
<reference evidence="3 4" key="1">
    <citation type="submission" date="2025-04" db="UniProtKB">
        <authorList>
            <consortium name="RefSeq"/>
        </authorList>
    </citation>
    <scope>IDENTIFICATION</scope>
    <source>
        <tissue evidence="3 4">Muscle</tissue>
    </source>
</reference>
<proteinExistence type="predicted"/>
<dbReference type="RefSeq" id="XP_010790121.1">
    <property type="nucleotide sequence ID" value="XM_010791819.1"/>
</dbReference>
<evidence type="ECO:0000313" key="3">
    <source>
        <dbReference type="RefSeq" id="XP_010790120.1"/>
    </source>
</evidence>
<dbReference type="KEGG" id="ncc:104963250"/>
<dbReference type="AlphaFoldDB" id="A0A6I9PR03"/>
<organism evidence="2 3">
    <name type="scientific">Notothenia coriiceps</name>
    <name type="common">black rockcod</name>
    <dbReference type="NCBI Taxonomy" id="8208"/>
    <lineage>
        <taxon>Eukaryota</taxon>
        <taxon>Metazoa</taxon>
        <taxon>Chordata</taxon>
        <taxon>Craniata</taxon>
        <taxon>Vertebrata</taxon>
        <taxon>Euteleostomi</taxon>
        <taxon>Actinopterygii</taxon>
        <taxon>Neopterygii</taxon>
        <taxon>Teleostei</taxon>
        <taxon>Neoteleostei</taxon>
        <taxon>Acanthomorphata</taxon>
        <taxon>Eupercaria</taxon>
        <taxon>Perciformes</taxon>
        <taxon>Notothenioidei</taxon>
        <taxon>Nototheniidae</taxon>
        <taxon>Notothenia</taxon>
    </lineage>
</organism>
<dbReference type="OrthoDB" id="8981171at2759"/>
<dbReference type="RefSeq" id="XP_010790120.1">
    <property type="nucleotide sequence ID" value="XM_010791818.1"/>
</dbReference>
<dbReference type="Proteomes" id="UP000504611">
    <property type="component" value="Unplaced"/>
</dbReference>
<name>A0A6I9PR03_9TELE</name>
<evidence type="ECO:0000256" key="1">
    <source>
        <dbReference type="SAM" id="MobiDB-lite"/>
    </source>
</evidence>
<dbReference type="GeneID" id="104963250"/>
<feature type="compositionally biased region" description="Pro residues" evidence="1">
    <location>
        <begin position="43"/>
        <end position="68"/>
    </location>
</feature>
<keyword evidence="2" id="KW-1185">Reference proteome</keyword>
<evidence type="ECO:0000313" key="2">
    <source>
        <dbReference type="Proteomes" id="UP000504611"/>
    </source>
</evidence>
<protein>
    <submittedName>
        <fullName evidence="3 4">Neural Wiskott-Aldrich syndrome protein-like</fullName>
    </submittedName>
</protein>
<feature type="region of interest" description="Disordered" evidence="1">
    <location>
        <begin position="97"/>
        <end position="137"/>
    </location>
</feature>
<feature type="region of interest" description="Disordered" evidence="1">
    <location>
        <begin position="27"/>
        <end position="70"/>
    </location>
</feature>